<organism evidence="2 3">
    <name type="scientific">Striga asiatica</name>
    <name type="common">Asiatic witchweed</name>
    <name type="synonym">Buchnera asiatica</name>
    <dbReference type="NCBI Taxonomy" id="4170"/>
    <lineage>
        <taxon>Eukaryota</taxon>
        <taxon>Viridiplantae</taxon>
        <taxon>Streptophyta</taxon>
        <taxon>Embryophyta</taxon>
        <taxon>Tracheophyta</taxon>
        <taxon>Spermatophyta</taxon>
        <taxon>Magnoliopsida</taxon>
        <taxon>eudicotyledons</taxon>
        <taxon>Gunneridae</taxon>
        <taxon>Pentapetalae</taxon>
        <taxon>asterids</taxon>
        <taxon>lamiids</taxon>
        <taxon>Lamiales</taxon>
        <taxon>Orobanchaceae</taxon>
        <taxon>Buchnereae</taxon>
        <taxon>Striga</taxon>
    </lineage>
</organism>
<evidence type="ECO:0000313" key="2">
    <source>
        <dbReference type="EMBL" id="GER33180.1"/>
    </source>
</evidence>
<keyword evidence="3" id="KW-1185">Reference proteome</keyword>
<comment type="caution">
    <text evidence="2">The sequence shown here is derived from an EMBL/GenBank/DDBJ whole genome shotgun (WGS) entry which is preliminary data.</text>
</comment>
<reference evidence="3" key="1">
    <citation type="journal article" date="2019" name="Curr. Biol.">
        <title>Genome Sequence of Striga asiatica Provides Insight into the Evolution of Plant Parasitism.</title>
        <authorList>
            <person name="Yoshida S."/>
            <person name="Kim S."/>
            <person name="Wafula E.K."/>
            <person name="Tanskanen J."/>
            <person name="Kim Y.M."/>
            <person name="Honaas L."/>
            <person name="Yang Z."/>
            <person name="Spallek T."/>
            <person name="Conn C.E."/>
            <person name="Ichihashi Y."/>
            <person name="Cheong K."/>
            <person name="Cui S."/>
            <person name="Der J.P."/>
            <person name="Gundlach H."/>
            <person name="Jiao Y."/>
            <person name="Hori C."/>
            <person name="Ishida J.K."/>
            <person name="Kasahara H."/>
            <person name="Kiba T."/>
            <person name="Kim M.S."/>
            <person name="Koo N."/>
            <person name="Laohavisit A."/>
            <person name="Lee Y.H."/>
            <person name="Lumba S."/>
            <person name="McCourt P."/>
            <person name="Mortimer J.C."/>
            <person name="Mutuku J.M."/>
            <person name="Nomura T."/>
            <person name="Sasaki-Sekimoto Y."/>
            <person name="Seto Y."/>
            <person name="Wang Y."/>
            <person name="Wakatake T."/>
            <person name="Sakakibara H."/>
            <person name="Demura T."/>
            <person name="Yamaguchi S."/>
            <person name="Yoneyama K."/>
            <person name="Manabe R.I."/>
            <person name="Nelson D.C."/>
            <person name="Schulman A.H."/>
            <person name="Timko M.P."/>
            <person name="dePamphilis C.W."/>
            <person name="Choi D."/>
            <person name="Shirasu K."/>
        </authorList>
    </citation>
    <scope>NUCLEOTIDE SEQUENCE [LARGE SCALE GENOMIC DNA]</scope>
    <source>
        <strain evidence="3">cv. UVA1</strain>
    </source>
</reference>
<dbReference type="Proteomes" id="UP000325081">
    <property type="component" value="Unassembled WGS sequence"/>
</dbReference>
<gene>
    <name evidence="2" type="ORF">STAS_09291</name>
</gene>
<protein>
    <submittedName>
        <fullName evidence="2">Cysteine desulfurase</fullName>
    </submittedName>
</protein>
<sequence length="130" mass="14083">MGSRILLDEPITVSDHMAAVQAIGISIYGYSATSNLQKSENWGICLTSPALDLFSKPPVQNFSHILSISTLGQSTSPAAEEFSGEARTHEHMADSHQMRLTKAGHSRLSAGLSRGQADPSHMRPKSFSFR</sequence>
<dbReference type="AlphaFoldDB" id="A0A5A7PK67"/>
<name>A0A5A7PK67_STRAF</name>
<dbReference type="EMBL" id="BKCP01004694">
    <property type="protein sequence ID" value="GER33180.1"/>
    <property type="molecule type" value="Genomic_DNA"/>
</dbReference>
<proteinExistence type="predicted"/>
<accession>A0A5A7PK67</accession>
<feature type="compositionally biased region" description="Basic and acidic residues" evidence="1">
    <location>
        <begin position="84"/>
        <end position="97"/>
    </location>
</feature>
<evidence type="ECO:0000256" key="1">
    <source>
        <dbReference type="SAM" id="MobiDB-lite"/>
    </source>
</evidence>
<evidence type="ECO:0000313" key="3">
    <source>
        <dbReference type="Proteomes" id="UP000325081"/>
    </source>
</evidence>
<feature type="region of interest" description="Disordered" evidence="1">
    <location>
        <begin position="75"/>
        <end position="130"/>
    </location>
</feature>